<dbReference type="AlphaFoldDB" id="A0A4Z2HZH0"/>
<evidence type="ECO:0000313" key="2">
    <source>
        <dbReference type="EMBL" id="TNN71068.1"/>
    </source>
</evidence>
<comment type="caution">
    <text evidence="2">The sequence shown here is derived from an EMBL/GenBank/DDBJ whole genome shotgun (WGS) entry which is preliminary data.</text>
</comment>
<evidence type="ECO:0000256" key="1">
    <source>
        <dbReference type="SAM" id="MobiDB-lite"/>
    </source>
</evidence>
<name>A0A4Z2HZH0_9TELE</name>
<dbReference type="Proteomes" id="UP000314294">
    <property type="component" value="Unassembled WGS sequence"/>
</dbReference>
<reference evidence="2 3" key="1">
    <citation type="submission" date="2019-03" db="EMBL/GenBank/DDBJ databases">
        <title>First draft genome of Liparis tanakae, snailfish: a comprehensive survey of snailfish specific genes.</title>
        <authorList>
            <person name="Kim W."/>
            <person name="Song I."/>
            <person name="Jeong J.-H."/>
            <person name="Kim D."/>
            <person name="Kim S."/>
            <person name="Ryu S."/>
            <person name="Song J.Y."/>
            <person name="Lee S.K."/>
        </authorList>
    </citation>
    <scope>NUCLEOTIDE SEQUENCE [LARGE SCALE GENOMIC DNA]</scope>
    <source>
        <tissue evidence="2">Muscle</tissue>
    </source>
</reference>
<proteinExistence type="predicted"/>
<dbReference type="EMBL" id="SRLO01000155">
    <property type="protein sequence ID" value="TNN71068.1"/>
    <property type="molecule type" value="Genomic_DNA"/>
</dbReference>
<organism evidence="2 3">
    <name type="scientific">Liparis tanakae</name>
    <name type="common">Tanaka's snailfish</name>
    <dbReference type="NCBI Taxonomy" id="230148"/>
    <lineage>
        <taxon>Eukaryota</taxon>
        <taxon>Metazoa</taxon>
        <taxon>Chordata</taxon>
        <taxon>Craniata</taxon>
        <taxon>Vertebrata</taxon>
        <taxon>Euteleostomi</taxon>
        <taxon>Actinopterygii</taxon>
        <taxon>Neopterygii</taxon>
        <taxon>Teleostei</taxon>
        <taxon>Neoteleostei</taxon>
        <taxon>Acanthomorphata</taxon>
        <taxon>Eupercaria</taxon>
        <taxon>Perciformes</taxon>
        <taxon>Cottioidei</taxon>
        <taxon>Cottales</taxon>
        <taxon>Liparidae</taxon>
        <taxon>Liparis</taxon>
    </lineage>
</organism>
<keyword evidence="3" id="KW-1185">Reference proteome</keyword>
<gene>
    <name evidence="2" type="ORF">EYF80_018729</name>
</gene>
<feature type="compositionally biased region" description="Basic and acidic residues" evidence="1">
    <location>
        <begin position="109"/>
        <end position="118"/>
    </location>
</feature>
<feature type="region of interest" description="Disordered" evidence="1">
    <location>
        <begin position="1"/>
        <end position="20"/>
    </location>
</feature>
<accession>A0A4Z2HZH0</accession>
<sequence length="204" mass="22307">MARDKLGDERPVKTNEGRDVEMDTTLLKPSQILTIGKRRIKCWKKNNLQKMELSCQSSTHVLLKTLEKERRAPVSRGGDMSFPGALFHALVPQPTSGSAERPVVPVVQQEKEGEKWEDMNGVGEGGTSEDEEGTVASDQASITAETRAPITTKCVLPSDRRRVSPTAGAQRYQMQVRGKRLGSSIETNQLLCAALVTLPCSSST</sequence>
<protein>
    <submittedName>
        <fullName evidence="2">Uncharacterized protein</fullName>
    </submittedName>
</protein>
<feature type="region of interest" description="Disordered" evidence="1">
    <location>
        <begin position="108"/>
        <end position="143"/>
    </location>
</feature>
<evidence type="ECO:0000313" key="3">
    <source>
        <dbReference type="Proteomes" id="UP000314294"/>
    </source>
</evidence>